<comment type="caution">
    <text evidence="3">The sequence shown here is derived from an EMBL/GenBank/DDBJ whole genome shotgun (WGS) entry which is preliminary data.</text>
</comment>
<reference evidence="4" key="1">
    <citation type="journal article" date="2019" name="Int. J. Syst. Evol. Microbiol.">
        <title>The Global Catalogue of Microorganisms (GCM) 10K type strain sequencing project: providing services to taxonomists for standard genome sequencing and annotation.</title>
        <authorList>
            <consortium name="The Broad Institute Genomics Platform"/>
            <consortium name="The Broad Institute Genome Sequencing Center for Infectious Disease"/>
            <person name="Wu L."/>
            <person name="Ma J."/>
        </authorList>
    </citation>
    <scope>NUCLEOTIDE SEQUENCE [LARGE SCALE GENOMIC DNA]</scope>
    <source>
        <strain evidence="4">JCM 18127</strain>
    </source>
</reference>
<dbReference type="Proteomes" id="UP001500621">
    <property type="component" value="Unassembled WGS sequence"/>
</dbReference>
<organism evidence="3 4">
    <name type="scientific">Nocardioides nanhaiensis</name>
    <dbReference type="NCBI Taxonomy" id="1476871"/>
    <lineage>
        <taxon>Bacteria</taxon>
        <taxon>Bacillati</taxon>
        <taxon>Actinomycetota</taxon>
        <taxon>Actinomycetes</taxon>
        <taxon>Propionibacteriales</taxon>
        <taxon>Nocardioidaceae</taxon>
        <taxon>Nocardioides</taxon>
    </lineage>
</organism>
<keyword evidence="2" id="KW-0472">Membrane</keyword>
<dbReference type="EMBL" id="BAABIM010000001">
    <property type="protein sequence ID" value="GAA4677380.1"/>
    <property type="molecule type" value="Genomic_DNA"/>
</dbReference>
<protein>
    <submittedName>
        <fullName evidence="3">Uncharacterized protein</fullName>
    </submittedName>
</protein>
<feature type="region of interest" description="Disordered" evidence="1">
    <location>
        <begin position="61"/>
        <end position="85"/>
    </location>
</feature>
<evidence type="ECO:0000256" key="1">
    <source>
        <dbReference type="SAM" id="MobiDB-lite"/>
    </source>
</evidence>
<gene>
    <name evidence="3" type="ORF">GCM10023226_13280</name>
</gene>
<evidence type="ECO:0000313" key="3">
    <source>
        <dbReference type="EMBL" id="GAA4677380.1"/>
    </source>
</evidence>
<proteinExistence type="predicted"/>
<name>A0ABP8VZT9_9ACTN</name>
<keyword evidence="2" id="KW-0812">Transmembrane</keyword>
<feature type="transmembrane region" description="Helical" evidence="2">
    <location>
        <begin position="27"/>
        <end position="50"/>
    </location>
</feature>
<keyword evidence="2" id="KW-1133">Transmembrane helix</keyword>
<evidence type="ECO:0000313" key="4">
    <source>
        <dbReference type="Proteomes" id="UP001500621"/>
    </source>
</evidence>
<keyword evidence="4" id="KW-1185">Reference proteome</keyword>
<evidence type="ECO:0000256" key="2">
    <source>
        <dbReference type="SAM" id="Phobius"/>
    </source>
</evidence>
<sequence>MDLHVLALVRLAELAQQEGPEPEDVKAGWVAFGIFGLLILAVVVLGLSLVKRLKNVDAAEQGGLYDPSRKKPRHQIPNDPGNERP</sequence>
<dbReference type="RefSeq" id="WP_345263892.1">
    <property type="nucleotide sequence ID" value="NZ_BAABIM010000001.1"/>
</dbReference>
<accession>A0ABP8VZT9</accession>